<dbReference type="CDD" id="cd00051">
    <property type="entry name" value="EFh"/>
    <property type="match status" value="1"/>
</dbReference>
<dbReference type="Proteomes" id="UP000002357">
    <property type="component" value="Plasmid pSCL4"/>
</dbReference>
<sequence length="196" mass="22068">MSTAAEKKREARMSTEVKHRKFNKLFDWFDQSHDGLLTRADFRAMSGLFSALAPEGDQENVSAFEEAFDKWWQLLVAHTGVQEDGEVTRQEFFGVMETGVTSPEPFEDTVMAIVNALMRTLDTNGDGVLSQDEYVRMYDALGIPPEHSGAAFRLLDRDGDGSISHEEFRLAIHEFYLSTDENAPGNWLIGPFDQPA</sequence>
<feature type="domain" description="EF-hand" evidence="1">
    <location>
        <begin position="143"/>
        <end position="178"/>
    </location>
</feature>
<dbReference type="Pfam" id="PF13833">
    <property type="entry name" value="EF-hand_8"/>
    <property type="match status" value="1"/>
</dbReference>
<dbReference type="SMART" id="SM00054">
    <property type="entry name" value="EFh"/>
    <property type="match status" value="3"/>
</dbReference>
<dbReference type="PANTHER" id="PTHR10827">
    <property type="entry name" value="RETICULOCALBIN"/>
    <property type="match status" value="1"/>
</dbReference>
<name>D5SJP5_STRCL</name>
<evidence type="ECO:0000259" key="1">
    <source>
        <dbReference type="PROSITE" id="PS50222"/>
    </source>
</evidence>
<organism evidence="2 3">
    <name type="scientific">Streptomyces clavuligerus</name>
    <dbReference type="NCBI Taxonomy" id="1901"/>
    <lineage>
        <taxon>Bacteria</taxon>
        <taxon>Bacillati</taxon>
        <taxon>Actinomycetota</taxon>
        <taxon>Actinomycetes</taxon>
        <taxon>Kitasatosporales</taxon>
        <taxon>Streptomycetaceae</taxon>
        <taxon>Streptomyces</taxon>
    </lineage>
</organism>
<dbReference type="InterPro" id="IPR018247">
    <property type="entry name" value="EF_Hand_1_Ca_BS"/>
</dbReference>
<dbReference type="Gene3D" id="1.10.238.10">
    <property type="entry name" value="EF-hand"/>
    <property type="match status" value="1"/>
</dbReference>
<protein>
    <submittedName>
        <fullName evidence="2">Calcium binding protein</fullName>
    </submittedName>
</protein>
<proteinExistence type="predicted"/>
<reference evidence="2 3" key="1">
    <citation type="journal article" date="2010" name="Genome Biol. Evol.">
        <title>The sequence of a 1.8-mb bacterial linear plasmid reveals a rich evolutionary reservoir of secondary metabolic pathways.</title>
        <authorList>
            <person name="Medema M.H."/>
            <person name="Trefzer A."/>
            <person name="Kovalchuk A."/>
            <person name="van den Berg M."/>
            <person name="Mueller U."/>
            <person name="Heijne W."/>
            <person name="Wu L."/>
            <person name="Alam M.T."/>
            <person name="Ronning C.M."/>
            <person name="Nierman W.C."/>
            <person name="Bovenberg R.A.L."/>
            <person name="Breitling R."/>
            <person name="Takano E."/>
        </authorList>
    </citation>
    <scope>NUCLEOTIDE SEQUENCE [LARGE SCALE GENOMIC DNA]</scope>
    <source>
        <strain evidence="3">ATCC 27064 / DSM 738 / JCM 4710 / NBRC 13307 / NCIMB 12785 / NRRL 3585 / VKM Ac-602</strain>
        <plasmid evidence="2">pSCL4</plasmid>
    </source>
</reference>
<dbReference type="PROSITE" id="PS00018">
    <property type="entry name" value="EF_HAND_1"/>
    <property type="match status" value="2"/>
</dbReference>
<dbReference type="eggNOG" id="COG5126">
    <property type="taxonomic scope" value="Bacteria"/>
</dbReference>
<dbReference type="PANTHER" id="PTHR10827:SF52">
    <property type="entry name" value="IP16409P"/>
    <property type="match status" value="1"/>
</dbReference>
<dbReference type="Pfam" id="PF13202">
    <property type="entry name" value="EF-hand_5"/>
    <property type="match status" value="1"/>
</dbReference>
<geneLocation type="plasmid" evidence="2 3">
    <name>pSCL4</name>
</geneLocation>
<evidence type="ECO:0000313" key="3">
    <source>
        <dbReference type="Proteomes" id="UP000002357"/>
    </source>
</evidence>
<dbReference type="SUPFAM" id="SSF47473">
    <property type="entry name" value="EF-hand"/>
    <property type="match status" value="1"/>
</dbReference>
<dbReference type="InterPro" id="IPR002048">
    <property type="entry name" value="EF_hand_dom"/>
</dbReference>
<keyword evidence="3" id="KW-1185">Reference proteome</keyword>
<dbReference type="GO" id="GO:0005509">
    <property type="term" value="F:calcium ion binding"/>
    <property type="evidence" value="ECO:0007669"/>
    <property type="project" value="InterPro"/>
</dbReference>
<gene>
    <name evidence="2" type="ORF">SCLAV_p0651</name>
</gene>
<evidence type="ECO:0000313" key="2">
    <source>
        <dbReference type="EMBL" id="EFG04138.2"/>
    </source>
</evidence>
<dbReference type="EMBL" id="CM000914">
    <property type="protein sequence ID" value="EFG04138.2"/>
    <property type="molecule type" value="Genomic_DNA"/>
</dbReference>
<dbReference type="PROSITE" id="PS50222">
    <property type="entry name" value="EF_HAND_2"/>
    <property type="match status" value="1"/>
</dbReference>
<accession>D5SJP5</accession>
<keyword evidence="2" id="KW-0614">Plasmid</keyword>
<dbReference type="InterPro" id="IPR011992">
    <property type="entry name" value="EF-hand-dom_pair"/>
</dbReference>
<dbReference type="AlphaFoldDB" id="D5SJP5"/>